<feature type="non-terminal residue" evidence="1">
    <location>
        <position position="69"/>
    </location>
</feature>
<evidence type="ECO:0000313" key="2">
    <source>
        <dbReference type="Proteomes" id="UP001384579"/>
    </source>
</evidence>
<dbReference type="EMBL" id="JBBLXS010000377">
    <property type="protein sequence ID" value="MEK0187533.1"/>
    <property type="molecule type" value="Genomic_DNA"/>
</dbReference>
<evidence type="ECO:0000313" key="1">
    <source>
        <dbReference type="EMBL" id="MEK0187533.1"/>
    </source>
</evidence>
<organism evidence="1 2">
    <name type="scientific">Microcoleus anatoxicus PTRS2</name>
    <dbReference type="NCBI Taxonomy" id="2705321"/>
    <lineage>
        <taxon>Bacteria</taxon>
        <taxon>Bacillati</taxon>
        <taxon>Cyanobacteriota</taxon>
        <taxon>Cyanophyceae</taxon>
        <taxon>Oscillatoriophycideae</taxon>
        <taxon>Oscillatoriales</taxon>
        <taxon>Microcoleaceae</taxon>
        <taxon>Microcoleus</taxon>
        <taxon>Microcoleus anatoxicus</taxon>
    </lineage>
</organism>
<sequence>MLILPSAYCGKVKTFSLGLSNRPDNLNFAELKARQIEVDRLTGCFDETLEKYKFQALLTPQPTPQESLN</sequence>
<comment type="caution">
    <text evidence="1">The sequence shown here is derived from an EMBL/GenBank/DDBJ whole genome shotgun (WGS) entry which is preliminary data.</text>
</comment>
<reference evidence="1 2" key="1">
    <citation type="journal article" date="2020" name="Harmful Algae">
        <title>Molecular and morphological characterization of a novel dihydroanatoxin-a producing Microcoleus species (cyanobacteria) from the Russian River, California, USA.</title>
        <authorList>
            <person name="Conklin K.Y."/>
            <person name="Stancheva R."/>
            <person name="Otten T.G."/>
            <person name="Fadness R."/>
            <person name="Boyer G.L."/>
            <person name="Read B."/>
            <person name="Zhang X."/>
            <person name="Sheath R.G."/>
        </authorList>
    </citation>
    <scope>NUCLEOTIDE SEQUENCE [LARGE SCALE GENOMIC DNA]</scope>
    <source>
        <strain evidence="1 2">PTRS2</strain>
    </source>
</reference>
<accession>A0ABU8YT33</accession>
<name>A0ABU8YT33_9CYAN</name>
<protein>
    <submittedName>
        <fullName evidence="1">Uncharacterized protein</fullName>
    </submittedName>
</protein>
<dbReference type="Proteomes" id="UP001384579">
    <property type="component" value="Unassembled WGS sequence"/>
</dbReference>
<gene>
    <name evidence="1" type="ORF">WMG39_22140</name>
</gene>
<proteinExistence type="predicted"/>
<keyword evidence="2" id="KW-1185">Reference proteome</keyword>